<dbReference type="EMBL" id="CAXKWB010017330">
    <property type="protein sequence ID" value="CAL4118579.1"/>
    <property type="molecule type" value="Genomic_DNA"/>
</dbReference>
<feature type="non-terminal residue" evidence="1">
    <location>
        <position position="156"/>
    </location>
</feature>
<protein>
    <submittedName>
        <fullName evidence="1">Uncharacterized protein</fullName>
    </submittedName>
</protein>
<proteinExistence type="predicted"/>
<evidence type="ECO:0000313" key="1">
    <source>
        <dbReference type="EMBL" id="CAL4118579.1"/>
    </source>
</evidence>
<dbReference type="AlphaFoldDB" id="A0AAV2R7E9"/>
<feature type="non-terminal residue" evidence="1">
    <location>
        <position position="1"/>
    </location>
</feature>
<name>A0AAV2R7E9_MEGNR</name>
<organism evidence="1 2">
    <name type="scientific">Meganyctiphanes norvegica</name>
    <name type="common">Northern krill</name>
    <name type="synonym">Thysanopoda norvegica</name>
    <dbReference type="NCBI Taxonomy" id="48144"/>
    <lineage>
        <taxon>Eukaryota</taxon>
        <taxon>Metazoa</taxon>
        <taxon>Ecdysozoa</taxon>
        <taxon>Arthropoda</taxon>
        <taxon>Crustacea</taxon>
        <taxon>Multicrustacea</taxon>
        <taxon>Malacostraca</taxon>
        <taxon>Eumalacostraca</taxon>
        <taxon>Eucarida</taxon>
        <taxon>Euphausiacea</taxon>
        <taxon>Euphausiidae</taxon>
        <taxon>Meganyctiphanes</taxon>
    </lineage>
</organism>
<keyword evidence="2" id="KW-1185">Reference proteome</keyword>
<evidence type="ECO:0000313" key="2">
    <source>
        <dbReference type="Proteomes" id="UP001497623"/>
    </source>
</evidence>
<dbReference type="Proteomes" id="UP001497623">
    <property type="component" value="Unassembled WGS sequence"/>
</dbReference>
<comment type="caution">
    <text evidence="1">The sequence shown here is derived from an EMBL/GenBank/DDBJ whole genome shotgun (WGS) entry which is preliminary data.</text>
</comment>
<sequence>GCKVNGDMKIDGTSWDLDSCYMAKCINGLIVKELKENMCCMYEEDVKENGEKWISGCDNFSCVSGEIKREISQLCCLVENTGQEVMDGEMWYEGCYMYQCKAPNDVLEMVNTHACCVEDNAVYEKSAILTMNECEDHTCICTVAGCSWVMTDNSTC</sequence>
<reference evidence="1 2" key="1">
    <citation type="submission" date="2024-05" db="EMBL/GenBank/DDBJ databases">
        <authorList>
            <person name="Wallberg A."/>
        </authorList>
    </citation>
    <scope>NUCLEOTIDE SEQUENCE [LARGE SCALE GENOMIC DNA]</scope>
</reference>
<gene>
    <name evidence="1" type="ORF">MNOR_LOCUS21477</name>
</gene>
<accession>A0AAV2R7E9</accession>